<dbReference type="Proteomes" id="UP001152747">
    <property type="component" value="Unassembled WGS sequence"/>
</dbReference>
<comment type="caution">
    <text evidence="5">The sequence shown here is derived from an EMBL/GenBank/DDBJ whole genome shotgun (WGS) entry which is preliminary data.</text>
</comment>
<gene>
    <name evidence="5" type="ORF">CAMP_LOCUS6246</name>
</gene>
<evidence type="ECO:0000256" key="1">
    <source>
        <dbReference type="ARBA" id="ARBA00004613"/>
    </source>
</evidence>
<dbReference type="PANTHER" id="PTHR21479">
    <property type="match status" value="1"/>
</dbReference>
<comment type="similarity">
    <text evidence="2">Belongs to the nematode transthyretin-like family.</text>
</comment>
<name>A0A9P1IED7_9PELO</name>
<keyword evidence="3" id="KW-0964">Secreted</keyword>
<comment type="subcellular location">
    <subcellularLocation>
        <location evidence="1">Secreted</location>
    </subcellularLocation>
</comment>
<evidence type="ECO:0000313" key="5">
    <source>
        <dbReference type="EMBL" id="CAI5443609.1"/>
    </source>
</evidence>
<keyword evidence="4" id="KW-0732">Signal</keyword>
<evidence type="ECO:0000256" key="3">
    <source>
        <dbReference type="ARBA" id="ARBA00022525"/>
    </source>
</evidence>
<proteinExistence type="inferred from homology"/>
<keyword evidence="6" id="KW-1185">Reference proteome</keyword>
<evidence type="ECO:0000256" key="4">
    <source>
        <dbReference type="ARBA" id="ARBA00022729"/>
    </source>
</evidence>
<dbReference type="AlphaFoldDB" id="A0A9P1IED7"/>
<dbReference type="InterPro" id="IPR038479">
    <property type="entry name" value="Transthyretin-like_sf"/>
</dbReference>
<dbReference type="Gene3D" id="2.60.40.3330">
    <property type="match status" value="1"/>
</dbReference>
<evidence type="ECO:0000256" key="2">
    <source>
        <dbReference type="ARBA" id="ARBA00010112"/>
    </source>
</evidence>
<dbReference type="PANTHER" id="PTHR21479:SF22">
    <property type="entry name" value="PROTEIN CBG07241"/>
    <property type="match status" value="1"/>
</dbReference>
<reference evidence="5" key="1">
    <citation type="submission" date="2022-11" db="EMBL/GenBank/DDBJ databases">
        <authorList>
            <person name="Kikuchi T."/>
        </authorList>
    </citation>
    <scope>NUCLEOTIDE SEQUENCE</scope>
    <source>
        <strain evidence="5">PS1010</strain>
    </source>
</reference>
<dbReference type="GO" id="GO:0005576">
    <property type="term" value="C:extracellular region"/>
    <property type="evidence" value="ECO:0007669"/>
    <property type="project" value="UniProtKB-SubCell"/>
</dbReference>
<organism evidence="5 6">
    <name type="scientific">Caenorhabditis angaria</name>
    <dbReference type="NCBI Taxonomy" id="860376"/>
    <lineage>
        <taxon>Eukaryota</taxon>
        <taxon>Metazoa</taxon>
        <taxon>Ecdysozoa</taxon>
        <taxon>Nematoda</taxon>
        <taxon>Chromadorea</taxon>
        <taxon>Rhabditida</taxon>
        <taxon>Rhabditina</taxon>
        <taxon>Rhabditomorpha</taxon>
        <taxon>Rhabditoidea</taxon>
        <taxon>Rhabditidae</taxon>
        <taxon>Peloderinae</taxon>
        <taxon>Caenorhabditis</taxon>
    </lineage>
</organism>
<evidence type="ECO:0000313" key="6">
    <source>
        <dbReference type="Proteomes" id="UP001152747"/>
    </source>
</evidence>
<dbReference type="Pfam" id="PF01060">
    <property type="entry name" value="TTR-52"/>
    <property type="match status" value="1"/>
</dbReference>
<sequence length="148" mass="16487">MKLLLILLISQVSSTIITVKGTIRCNLFSSFNATITLQEKDTLGSDDIKIKVWKNKPSNVTHNFSIKGDFTDGDGIFDGEYEPALYIVHNCRDIGFLNEYRGEANIGRTMGTIYILGNVYREFKSVPITAASANYTGVTIKLDNRVDL</sequence>
<dbReference type="EMBL" id="CANHGI010000002">
    <property type="protein sequence ID" value="CAI5443609.1"/>
    <property type="molecule type" value="Genomic_DNA"/>
</dbReference>
<accession>A0A9P1IED7</accession>
<dbReference type="InterPro" id="IPR001534">
    <property type="entry name" value="Transthyretin-like"/>
</dbReference>
<dbReference type="GO" id="GO:0009986">
    <property type="term" value="C:cell surface"/>
    <property type="evidence" value="ECO:0007669"/>
    <property type="project" value="InterPro"/>
</dbReference>
<protein>
    <submittedName>
        <fullName evidence="5">Uncharacterized protein</fullName>
    </submittedName>
</protein>